<keyword evidence="2" id="KW-1185">Reference proteome</keyword>
<accession>A0A016SAE1</accession>
<protein>
    <submittedName>
        <fullName evidence="1">Uncharacterized protein</fullName>
    </submittedName>
</protein>
<dbReference type="AlphaFoldDB" id="A0A016SAE1"/>
<organism evidence="1 2">
    <name type="scientific">Ancylostoma ceylanicum</name>
    <dbReference type="NCBI Taxonomy" id="53326"/>
    <lineage>
        <taxon>Eukaryota</taxon>
        <taxon>Metazoa</taxon>
        <taxon>Ecdysozoa</taxon>
        <taxon>Nematoda</taxon>
        <taxon>Chromadorea</taxon>
        <taxon>Rhabditida</taxon>
        <taxon>Rhabditina</taxon>
        <taxon>Rhabditomorpha</taxon>
        <taxon>Strongyloidea</taxon>
        <taxon>Ancylostomatidae</taxon>
        <taxon>Ancylostomatinae</taxon>
        <taxon>Ancylostoma</taxon>
    </lineage>
</organism>
<name>A0A016SAE1_9BILA</name>
<proteinExistence type="predicted"/>
<sequence length="93" mass="10450">MRIVGLRKLFGHIASSVCLPTSGHLMNAERKELKIILPFHSMYCNFPQPKTPLPGRRILKPPGCRFPNPTSMFVTKMTLIKKQERDASVSNGS</sequence>
<gene>
    <name evidence="1" type="primary">Acey_s0266.g718</name>
    <name evidence="1" type="ORF">Y032_0266g718</name>
</gene>
<evidence type="ECO:0000313" key="1">
    <source>
        <dbReference type="EMBL" id="EYB87259.1"/>
    </source>
</evidence>
<reference evidence="2" key="1">
    <citation type="journal article" date="2015" name="Nat. Genet.">
        <title>The genome and transcriptome of the zoonotic hookworm Ancylostoma ceylanicum identify infection-specific gene families.</title>
        <authorList>
            <person name="Schwarz E.M."/>
            <person name="Hu Y."/>
            <person name="Antoshechkin I."/>
            <person name="Miller M.M."/>
            <person name="Sternberg P.W."/>
            <person name="Aroian R.V."/>
        </authorList>
    </citation>
    <scope>NUCLEOTIDE SEQUENCE</scope>
    <source>
        <strain evidence="2">HY135</strain>
    </source>
</reference>
<dbReference type="Proteomes" id="UP000024635">
    <property type="component" value="Unassembled WGS sequence"/>
</dbReference>
<evidence type="ECO:0000313" key="2">
    <source>
        <dbReference type="Proteomes" id="UP000024635"/>
    </source>
</evidence>
<comment type="caution">
    <text evidence="1">The sequence shown here is derived from an EMBL/GenBank/DDBJ whole genome shotgun (WGS) entry which is preliminary data.</text>
</comment>
<dbReference type="EMBL" id="JARK01001602">
    <property type="protein sequence ID" value="EYB87259.1"/>
    <property type="molecule type" value="Genomic_DNA"/>
</dbReference>